<evidence type="ECO:0000256" key="13">
    <source>
        <dbReference type="ARBA" id="ARBA00043142"/>
    </source>
</evidence>
<dbReference type="EMBL" id="LFZN01000280">
    <property type="protein sequence ID" value="KXS94548.1"/>
    <property type="molecule type" value="Genomic_DNA"/>
</dbReference>
<comment type="caution">
    <text evidence="17">The sequence shown here is derived from an EMBL/GenBank/DDBJ whole genome shotgun (WGS) entry which is preliminary data.</text>
</comment>
<keyword evidence="6 16" id="KW-0378">Hydrolase</keyword>
<evidence type="ECO:0000256" key="3">
    <source>
        <dbReference type="ARBA" id="ARBA00022525"/>
    </source>
</evidence>
<dbReference type="Pfam" id="PF00295">
    <property type="entry name" value="Glyco_hydro_28"/>
    <property type="match status" value="1"/>
</dbReference>
<evidence type="ECO:0000313" key="18">
    <source>
        <dbReference type="Proteomes" id="UP000070133"/>
    </source>
</evidence>
<evidence type="ECO:0000256" key="11">
    <source>
        <dbReference type="ARBA" id="ARBA00038933"/>
    </source>
</evidence>
<evidence type="ECO:0000256" key="16">
    <source>
        <dbReference type="RuleBase" id="RU361169"/>
    </source>
</evidence>
<evidence type="ECO:0000256" key="8">
    <source>
        <dbReference type="ARBA" id="ARBA00023180"/>
    </source>
</evidence>
<dbReference type="GO" id="GO:0004650">
    <property type="term" value="F:polygalacturonase activity"/>
    <property type="evidence" value="ECO:0007669"/>
    <property type="project" value="InterPro"/>
</dbReference>
<evidence type="ECO:0000313" key="17">
    <source>
        <dbReference type="EMBL" id="KXS94548.1"/>
    </source>
</evidence>
<dbReference type="InterPro" id="IPR012334">
    <property type="entry name" value="Pectin_lyas_fold"/>
</dbReference>
<evidence type="ECO:0000256" key="10">
    <source>
        <dbReference type="ARBA" id="ARBA00023316"/>
    </source>
</evidence>
<dbReference type="GO" id="GO:0045490">
    <property type="term" value="P:pectin catabolic process"/>
    <property type="evidence" value="ECO:0007669"/>
    <property type="project" value="UniProtKB-ARBA"/>
</dbReference>
<comment type="subcellular location">
    <subcellularLocation>
        <location evidence="1">Secreted</location>
    </subcellularLocation>
</comment>
<accession>A0A139GWN1</accession>
<name>A0A139GWN1_9PEZI</name>
<comment type="similarity">
    <text evidence="2 16">Belongs to the glycosyl hydrolase 28 family.</text>
</comment>
<dbReference type="STRING" id="321146.A0A139GWN1"/>
<keyword evidence="5" id="KW-0677">Repeat</keyword>
<keyword evidence="9 16" id="KW-0326">Glycosidase</keyword>
<feature type="active site" evidence="15">
    <location>
        <position position="317"/>
    </location>
</feature>
<keyword evidence="8" id="KW-0325">Glycoprotein</keyword>
<organism evidence="17 18">
    <name type="scientific">Pseudocercospora eumusae</name>
    <dbReference type="NCBI Taxonomy" id="321146"/>
    <lineage>
        <taxon>Eukaryota</taxon>
        <taxon>Fungi</taxon>
        <taxon>Dikarya</taxon>
        <taxon>Ascomycota</taxon>
        <taxon>Pezizomycotina</taxon>
        <taxon>Dothideomycetes</taxon>
        <taxon>Dothideomycetidae</taxon>
        <taxon>Mycosphaerellales</taxon>
        <taxon>Mycosphaerellaceae</taxon>
        <taxon>Pseudocercospora</taxon>
    </lineage>
</organism>
<evidence type="ECO:0000256" key="1">
    <source>
        <dbReference type="ARBA" id="ARBA00004613"/>
    </source>
</evidence>
<keyword evidence="7" id="KW-1015">Disulfide bond</keyword>
<evidence type="ECO:0000256" key="14">
    <source>
        <dbReference type="ARBA" id="ARBA00048766"/>
    </source>
</evidence>
<evidence type="ECO:0000256" key="4">
    <source>
        <dbReference type="ARBA" id="ARBA00022729"/>
    </source>
</evidence>
<evidence type="ECO:0000256" key="6">
    <source>
        <dbReference type="ARBA" id="ARBA00022801"/>
    </source>
</evidence>
<evidence type="ECO:0000256" key="9">
    <source>
        <dbReference type="ARBA" id="ARBA00023295"/>
    </source>
</evidence>
<protein>
    <recommendedName>
        <fullName evidence="11">galacturonan 1,4-alpha-galacturonidase</fullName>
        <ecNumber evidence="11">3.2.1.67</ecNumber>
    </recommendedName>
    <alternativeName>
        <fullName evidence="13">Galacturan 1,4-alpha-galacturonidase</fullName>
    </alternativeName>
    <alternativeName>
        <fullName evidence="12">Poly(1,4-alpha-D-galacturonide)galacturonohydrolase</fullName>
    </alternativeName>
</protein>
<dbReference type="EC" id="3.2.1.67" evidence="11"/>
<evidence type="ECO:0000256" key="12">
    <source>
        <dbReference type="ARBA" id="ARBA00041604"/>
    </source>
</evidence>
<dbReference type="SUPFAM" id="SSF51126">
    <property type="entry name" value="Pectin lyase-like"/>
    <property type="match status" value="1"/>
</dbReference>
<dbReference type="InterPro" id="IPR000743">
    <property type="entry name" value="Glyco_hydro_28"/>
</dbReference>
<dbReference type="OrthoDB" id="187139at2759"/>
<dbReference type="PANTHER" id="PTHR31736:SF14">
    <property type="entry name" value="EXOPOLYGALACTURONASE X-1-RELATED"/>
    <property type="match status" value="1"/>
</dbReference>
<dbReference type="AlphaFoldDB" id="A0A139GWN1"/>
<evidence type="ECO:0000256" key="2">
    <source>
        <dbReference type="ARBA" id="ARBA00008834"/>
    </source>
</evidence>
<dbReference type="PROSITE" id="PS00502">
    <property type="entry name" value="POLYGALACTURONASE"/>
    <property type="match status" value="1"/>
</dbReference>
<dbReference type="FunFam" id="2.160.20.10:FF:000027">
    <property type="entry name" value="Probable exopolygalacturonase X"/>
    <property type="match status" value="1"/>
</dbReference>
<comment type="catalytic activity">
    <reaction evidence="14">
        <text>[(1-&gt;4)-alpha-D-galacturonosyl](n) + H2O = alpha-D-galacturonate + [(1-&gt;4)-alpha-D-galacturonosyl](n-1)</text>
        <dbReference type="Rhea" id="RHEA:14117"/>
        <dbReference type="Rhea" id="RHEA-COMP:14570"/>
        <dbReference type="Rhea" id="RHEA-COMP:14572"/>
        <dbReference type="ChEBI" id="CHEBI:15377"/>
        <dbReference type="ChEBI" id="CHEBI:58658"/>
        <dbReference type="ChEBI" id="CHEBI:140523"/>
        <dbReference type="EC" id="3.2.1.67"/>
    </reaction>
</comment>
<dbReference type="SMART" id="SM00710">
    <property type="entry name" value="PbH1"/>
    <property type="match status" value="5"/>
</dbReference>
<evidence type="ECO:0000256" key="5">
    <source>
        <dbReference type="ARBA" id="ARBA00022737"/>
    </source>
</evidence>
<dbReference type="Gene3D" id="2.160.20.10">
    <property type="entry name" value="Single-stranded right-handed beta-helix, Pectin lyase-like"/>
    <property type="match status" value="1"/>
</dbReference>
<keyword evidence="4" id="KW-0732">Signal</keyword>
<dbReference type="GO" id="GO:0047911">
    <property type="term" value="F:galacturan 1,4-alpha-galacturonidase activity"/>
    <property type="evidence" value="ECO:0007669"/>
    <property type="project" value="UniProtKB-EC"/>
</dbReference>
<keyword evidence="18" id="KW-1185">Reference proteome</keyword>
<dbReference type="GO" id="GO:0005576">
    <property type="term" value="C:extracellular region"/>
    <property type="evidence" value="ECO:0007669"/>
    <property type="project" value="UniProtKB-SubCell"/>
</dbReference>
<proteinExistence type="inferred from homology"/>
<dbReference type="Proteomes" id="UP000070133">
    <property type="component" value="Unassembled WGS sequence"/>
</dbReference>
<dbReference type="InterPro" id="IPR006626">
    <property type="entry name" value="PbH1"/>
</dbReference>
<reference evidence="17 18" key="1">
    <citation type="submission" date="2015-07" db="EMBL/GenBank/DDBJ databases">
        <title>Comparative genomics of the Sigatoka disease complex on banana suggests a link between parallel evolutionary changes in Pseudocercospora fijiensis and Pseudocercospora eumusae and increased virulence on the banana host.</title>
        <authorList>
            <person name="Chang T.-C."/>
            <person name="Salvucci A."/>
            <person name="Crous P.W."/>
            <person name="Stergiopoulos I."/>
        </authorList>
    </citation>
    <scope>NUCLEOTIDE SEQUENCE [LARGE SCALE GENOMIC DNA]</scope>
    <source>
        <strain evidence="17 18">CBS 114824</strain>
    </source>
</reference>
<keyword evidence="10" id="KW-0961">Cell wall biogenesis/degradation</keyword>
<keyword evidence="3" id="KW-0964">Secreted</keyword>
<sequence length="490" mass="53463">MLDRTHFRAWNKIHSYRATKVPAGDKAVPVAEMSPTHKLYLALAGFALHASATWTAYEEYQSTLPESITNHSSSRPNITFSPIDSWKPFPTSSPRNKTCYVQSHNDFKTDDSEYILSAIQDCNNGGHVVFPQGQTYVIGKALDLTFLNCIDLDVQAYIQFTNDTDYWQANAFQQTFQNATTFFQLGGNDVNVYGGGLLDGNGQVWYDLYASDALILRPILFGTIGLHTGRISHLRLRYSPQWYNLVANSSDVVFDGLDITGYSASDKEAKNTDGWDTYRSENVVIQNSIINNGDDCVSFKPNSTGILVQNLHCNGSHGISVGSLGQYVGEVDIVENVYVYNISMYNASDGARIKVWPGSASALSEDLQGGGGTGRVSNITYQDMLIDNVDYAVEVTQCYGQKNLTLCNAFPSNLTIDGITINSIHGSTSSKYSPISGYVVCSSPDVCGNIELNEIDVVSPNGTANLFTCGNVDKSLLHGINCASTNDGSD</sequence>
<dbReference type="PANTHER" id="PTHR31736">
    <property type="match status" value="1"/>
</dbReference>
<evidence type="ECO:0000256" key="7">
    <source>
        <dbReference type="ARBA" id="ARBA00023157"/>
    </source>
</evidence>
<dbReference type="GO" id="GO:0071555">
    <property type="term" value="P:cell wall organization"/>
    <property type="evidence" value="ECO:0007669"/>
    <property type="project" value="UniProtKB-KW"/>
</dbReference>
<dbReference type="InterPro" id="IPR011050">
    <property type="entry name" value="Pectin_lyase_fold/virulence"/>
</dbReference>
<gene>
    <name evidence="17" type="ORF">AC578_7487</name>
</gene>
<evidence type="ECO:0000256" key="15">
    <source>
        <dbReference type="PROSITE-ProRule" id="PRU10052"/>
    </source>
</evidence>